<keyword evidence="3" id="KW-1185">Reference proteome</keyword>
<evidence type="ECO:0000313" key="3">
    <source>
        <dbReference type="Proteomes" id="UP000016923"/>
    </source>
</evidence>
<feature type="compositionally biased region" description="Low complexity" evidence="1">
    <location>
        <begin position="11"/>
        <end position="26"/>
    </location>
</feature>
<gene>
    <name evidence="2" type="ORF">F503_03291</name>
</gene>
<feature type="compositionally biased region" description="Polar residues" evidence="1">
    <location>
        <begin position="49"/>
        <end position="64"/>
    </location>
</feature>
<feature type="region of interest" description="Disordered" evidence="1">
    <location>
        <begin position="1"/>
        <end position="204"/>
    </location>
</feature>
<dbReference type="AlphaFoldDB" id="S3C003"/>
<reference evidence="2 3" key="1">
    <citation type="journal article" date="2013" name="BMC Genomics">
        <title>The genome and transcriptome of the pine saprophyte Ophiostoma piceae, and a comparison with the bark beetle-associated pine pathogen Grosmannia clavigera.</title>
        <authorList>
            <person name="Haridas S."/>
            <person name="Wang Y."/>
            <person name="Lim L."/>
            <person name="Massoumi Alamouti S."/>
            <person name="Jackman S."/>
            <person name="Docking R."/>
            <person name="Robertson G."/>
            <person name="Birol I."/>
            <person name="Bohlmann J."/>
            <person name="Breuil C."/>
        </authorList>
    </citation>
    <scope>NUCLEOTIDE SEQUENCE [LARGE SCALE GENOMIC DNA]</scope>
    <source>
        <strain evidence="2 3">UAMH 11346</strain>
    </source>
</reference>
<feature type="region of interest" description="Disordered" evidence="1">
    <location>
        <begin position="244"/>
        <end position="325"/>
    </location>
</feature>
<feature type="region of interest" description="Disordered" evidence="1">
    <location>
        <begin position="606"/>
        <end position="628"/>
    </location>
</feature>
<feature type="compositionally biased region" description="Basic and acidic residues" evidence="1">
    <location>
        <begin position="606"/>
        <end position="619"/>
    </location>
</feature>
<accession>S3C003</accession>
<evidence type="ECO:0000256" key="1">
    <source>
        <dbReference type="SAM" id="MobiDB-lite"/>
    </source>
</evidence>
<sequence>MFQNLAHRTRPAGSSGDDAAADPGRAVNHCTDGGTESSGGPLTRPNPATAGSQSHESLLSTHTFGPSDVQIARDQQQAESVLPAAGKALPDNATPSDFPSSSGSSWPSLSPMSSPSPSQPSAFDSHFPSLTSSSPPSLTSLSISHDKTSTSSRGRPKTKRSKFVKMDMSDFAPISGGPPDLDTNSESMYDSEGGADESLCGSYGSSHEITGNTYMAENISEDIPEEASAQVDDAANFVVRARAKDNSGGGSSMSRPGRRSFMHSSVQNRRGRVKSPIISSRGAARSGRGIPRSLPEDGGAGPSSSSGNFPIHAARGSGRITRRRANATSNGSIAQYSLKNARLGHASSLSARSHKFASPGILSLATEEAFPEIKDDMSDDAPDASETETGTIDKQAIWTALARIPGFAFPTLDVFLTEQHPWAVSWPAVEVDDSDDVDYDEARIQSINGVLRLGRREAALDRLGLVLASPKIKQVCGRSLQRTRLPSFLKYSLDEQSRVWAAEAAAAGRLSLLQRQGSTSNNTSNTSSAVSTRPLDTIEDALASRFKLGYLANFVSASIEMDIDTSTLTSAVPTHVDGPLAALVMQDMLSILSSAREAFNRNEAIDRAKGRGNGKDKGKGKAVATGSTTSKHQKQVLLAFNNAVQSKQMLQQLRCEMQQREAAANGDAPMEVDFFEKMKF</sequence>
<proteinExistence type="predicted"/>
<dbReference type="HOGENOM" id="CLU_404433_0_0_1"/>
<feature type="compositionally biased region" description="Low complexity" evidence="1">
    <location>
        <begin position="95"/>
        <end position="121"/>
    </location>
</feature>
<dbReference type="Proteomes" id="UP000016923">
    <property type="component" value="Unassembled WGS sequence"/>
</dbReference>
<dbReference type="EMBL" id="KE148152">
    <property type="protein sequence ID" value="EPE06864.1"/>
    <property type="molecule type" value="Genomic_DNA"/>
</dbReference>
<organism evidence="2 3">
    <name type="scientific">Ophiostoma piceae (strain UAMH 11346)</name>
    <name type="common">Sap stain fungus</name>
    <dbReference type="NCBI Taxonomy" id="1262450"/>
    <lineage>
        <taxon>Eukaryota</taxon>
        <taxon>Fungi</taxon>
        <taxon>Dikarya</taxon>
        <taxon>Ascomycota</taxon>
        <taxon>Pezizomycotina</taxon>
        <taxon>Sordariomycetes</taxon>
        <taxon>Sordariomycetidae</taxon>
        <taxon>Ophiostomatales</taxon>
        <taxon>Ophiostomataceae</taxon>
        <taxon>Ophiostoma</taxon>
    </lineage>
</organism>
<protein>
    <submittedName>
        <fullName evidence="2">Uncharacterized protein</fullName>
    </submittedName>
</protein>
<name>S3C003_OPHP1</name>
<feature type="compositionally biased region" description="Basic residues" evidence="1">
    <location>
        <begin position="154"/>
        <end position="163"/>
    </location>
</feature>
<evidence type="ECO:0000313" key="2">
    <source>
        <dbReference type="EMBL" id="EPE06864.1"/>
    </source>
</evidence>
<feature type="compositionally biased region" description="Low complexity" evidence="1">
    <location>
        <begin position="128"/>
        <end position="142"/>
    </location>
</feature>
<dbReference type="VEuPathDB" id="FungiDB:F503_03291"/>